<organism evidence="1 2">
    <name type="scientific">Thermomonospora umbrina</name>
    <dbReference type="NCBI Taxonomy" id="111806"/>
    <lineage>
        <taxon>Bacteria</taxon>
        <taxon>Bacillati</taxon>
        <taxon>Actinomycetota</taxon>
        <taxon>Actinomycetes</taxon>
        <taxon>Streptosporangiales</taxon>
        <taxon>Thermomonosporaceae</taxon>
        <taxon>Thermomonospora</taxon>
    </lineage>
</organism>
<dbReference type="EMBL" id="QTTT01000001">
    <property type="protein sequence ID" value="REF00724.1"/>
    <property type="molecule type" value="Genomic_DNA"/>
</dbReference>
<dbReference type="OrthoDB" id="6024794at2"/>
<protein>
    <submittedName>
        <fullName evidence="1">Polyketide cyclase/dehydrase/lipid transport protein</fullName>
    </submittedName>
</protein>
<gene>
    <name evidence="1" type="ORF">DFJ69_6298</name>
</gene>
<keyword evidence="2" id="KW-1185">Reference proteome</keyword>
<proteinExistence type="predicted"/>
<dbReference type="Pfam" id="PF10604">
    <property type="entry name" value="Polyketide_cyc2"/>
    <property type="match status" value="1"/>
</dbReference>
<dbReference type="CDD" id="cd07821">
    <property type="entry name" value="PYR_PYL_RCAR_like"/>
    <property type="match status" value="1"/>
</dbReference>
<dbReference type="SUPFAM" id="SSF55961">
    <property type="entry name" value="Bet v1-like"/>
    <property type="match status" value="1"/>
</dbReference>
<dbReference type="RefSeq" id="WP_116025847.1">
    <property type="nucleotide sequence ID" value="NZ_QTTT01000001.1"/>
</dbReference>
<name>A0A3D9T2X5_9ACTN</name>
<evidence type="ECO:0000313" key="2">
    <source>
        <dbReference type="Proteomes" id="UP000256661"/>
    </source>
</evidence>
<comment type="caution">
    <text evidence="1">The sequence shown here is derived from an EMBL/GenBank/DDBJ whole genome shotgun (WGS) entry which is preliminary data.</text>
</comment>
<dbReference type="Gene3D" id="3.30.530.20">
    <property type="match status" value="1"/>
</dbReference>
<sequence length="138" mass="15408">MGTVSREIAIDAAPEKVWDAISDFVNGPLRMGPGVFTGSRLVEPGVRELTFADGTVARERLISRDEQARRMVWGWIGDEVEHDNTSMQVFADGTERSRLVWTHDTLPDELTGWLSTAMDQLLPVFQKALRSPGEAQRP</sequence>
<dbReference type="InterPro" id="IPR023393">
    <property type="entry name" value="START-like_dom_sf"/>
</dbReference>
<accession>A0A3D9T2X5</accession>
<dbReference type="Proteomes" id="UP000256661">
    <property type="component" value="Unassembled WGS sequence"/>
</dbReference>
<reference evidence="1 2" key="1">
    <citation type="submission" date="2018-08" db="EMBL/GenBank/DDBJ databases">
        <title>Sequencing the genomes of 1000 actinobacteria strains.</title>
        <authorList>
            <person name="Klenk H.-P."/>
        </authorList>
    </citation>
    <scope>NUCLEOTIDE SEQUENCE [LARGE SCALE GENOMIC DNA]</scope>
    <source>
        <strain evidence="1 2">DSM 43927</strain>
    </source>
</reference>
<evidence type="ECO:0000313" key="1">
    <source>
        <dbReference type="EMBL" id="REF00724.1"/>
    </source>
</evidence>
<dbReference type="InterPro" id="IPR019587">
    <property type="entry name" value="Polyketide_cyclase/dehydratase"/>
</dbReference>
<dbReference type="AlphaFoldDB" id="A0A3D9T2X5"/>